<organism evidence="1 2">
    <name type="scientific">Ensete ventricosum</name>
    <name type="common">Abyssinian banana</name>
    <name type="synonym">Musa ensete</name>
    <dbReference type="NCBI Taxonomy" id="4639"/>
    <lineage>
        <taxon>Eukaryota</taxon>
        <taxon>Viridiplantae</taxon>
        <taxon>Streptophyta</taxon>
        <taxon>Embryophyta</taxon>
        <taxon>Tracheophyta</taxon>
        <taxon>Spermatophyta</taxon>
        <taxon>Magnoliopsida</taxon>
        <taxon>Liliopsida</taxon>
        <taxon>Zingiberales</taxon>
        <taxon>Musaceae</taxon>
        <taxon>Ensete</taxon>
    </lineage>
</organism>
<reference evidence="1 2" key="1">
    <citation type="journal article" date="2014" name="Agronomy (Basel)">
        <title>A Draft Genome Sequence for Ensete ventricosum, the Drought-Tolerant Tree Against Hunger.</title>
        <authorList>
            <person name="Harrison J."/>
            <person name="Moore K.A."/>
            <person name="Paszkiewicz K."/>
            <person name="Jones T."/>
            <person name="Grant M."/>
            <person name="Ambacheew D."/>
            <person name="Muzemil S."/>
            <person name="Studholme D.J."/>
        </authorList>
    </citation>
    <scope>NUCLEOTIDE SEQUENCE [LARGE SCALE GENOMIC DNA]</scope>
</reference>
<dbReference type="Proteomes" id="UP000287651">
    <property type="component" value="Unassembled WGS sequence"/>
</dbReference>
<sequence length="129" mass="14294">MQGMEVTSHHHHDEAYKGGDVALARDVLTPRGHVMTSPGKHMNCIKCGMTQRAEVPRQPYNSEASSVVPDSTLSCAHVSLRGQLIKITPPIRHVPTPHSTCIDHPRYVQTACKPRVASLTFFVRVVYLD</sequence>
<dbReference type="AlphaFoldDB" id="A0A426ZUB8"/>
<accession>A0A426ZUB8</accession>
<proteinExistence type="predicted"/>
<evidence type="ECO:0000313" key="1">
    <source>
        <dbReference type="EMBL" id="RRT67568.1"/>
    </source>
</evidence>
<evidence type="ECO:0000313" key="2">
    <source>
        <dbReference type="Proteomes" id="UP000287651"/>
    </source>
</evidence>
<gene>
    <name evidence="1" type="ORF">B296_00016295</name>
</gene>
<dbReference type="EMBL" id="AMZH03004995">
    <property type="protein sequence ID" value="RRT67568.1"/>
    <property type="molecule type" value="Genomic_DNA"/>
</dbReference>
<comment type="caution">
    <text evidence="1">The sequence shown here is derived from an EMBL/GenBank/DDBJ whole genome shotgun (WGS) entry which is preliminary data.</text>
</comment>
<protein>
    <submittedName>
        <fullName evidence="1">Uncharacterized protein</fullName>
    </submittedName>
</protein>
<name>A0A426ZUB8_ENSVE</name>